<evidence type="ECO:0000313" key="3">
    <source>
        <dbReference type="EMBL" id="KAF9449177.1"/>
    </source>
</evidence>
<evidence type="ECO:0000256" key="1">
    <source>
        <dbReference type="SAM" id="Phobius"/>
    </source>
</evidence>
<dbReference type="Pfam" id="PF20151">
    <property type="entry name" value="DUF6533"/>
    <property type="match status" value="1"/>
</dbReference>
<feature type="transmembrane region" description="Helical" evidence="1">
    <location>
        <begin position="90"/>
        <end position="109"/>
    </location>
</feature>
<keyword evidence="4" id="KW-1185">Reference proteome</keyword>
<keyword evidence="1" id="KW-0472">Membrane</keyword>
<dbReference type="Proteomes" id="UP000807342">
    <property type="component" value="Unassembled WGS sequence"/>
</dbReference>
<evidence type="ECO:0000259" key="2">
    <source>
        <dbReference type="Pfam" id="PF20151"/>
    </source>
</evidence>
<reference evidence="3" key="1">
    <citation type="submission" date="2020-11" db="EMBL/GenBank/DDBJ databases">
        <authorList>
            <consortium name="DOE Joint Genome Institute"/>
            <person name="Ahrendt S."/>
            <person name="Riley R."/>
            <person name="Andreopoulos W."/>
            <person name="Labutti K."/>
            <person name="Pangilinan J."/>
            <person name="Ruiz-Duenas F.J."/>
            <person name="Barrasa J.M."/>
            <person name="Sanchez-Garcia M."/>
            <person name="Camarero S."/>
            <person name="Miyauchi S."/>
            <person name="Serrano A."/>
            <person name="Linde D."/>
            <person name="Babiker R."/>
            <person name="Drula E."/>
            <person name="Ayuso-Fernandez I."/>
            <person name="Pacheco R."/>
            <person name="Padilla G."/>
            <person name="Ferreira P."/>
            <person name="Barriuso J."/>
            <person name="Kellner H."/>
            <person name="Castanera R."/>
            <person name="Alfaro M."/>
            <person name="Ramirez L."/>
            <person name="Pisabarro A.G."/>
            <person name="Kuo A."/>
            <person name="Tritt A."/>
            <person name="Lipzen A."/>
            <person name="He G."/>
            <person name="Yan M."/>
            <person name="Ng V."/>
            <person name="Cullen D."/>
            <person name="Martin F."/>
            <person name="Rosso M.-N."/>
            <person name="Henrissat B."/>
            <person name="Hibbett D."/>
            <person name="Martinez A.T."/>
            <person name="Grigoriev I.V."/>
        </authorList>
    </citation>
    <scope>NUCLEOTIDE SEQUENCE</scope>
    <source>
        <strain evidence="3">MF-IS2</strain>
    </source>
</reference>
<dbReference type="EMBL" id="MU151138">
    <property type="protein sequence ID" value="KAF9449177.1"/>
    <property type="molecule type" value="Genomic_DNA"/>
</dbReference>
<dbReference type="InterPro" id="IPR045340">
    <property type="entry name" value="DUF6533"/>
</dbReference>
<dbReference type="AlphaFoldDB" id="A0A9P5XD20"/>
<evidence type="ECO:0000313" key="4">
    <source>
        <dbReference type="Proteomes" id="UP000807342"/>
    </source>
</evidence>
<keyword evidence="1" id="KW-1133">Transmembrane helix</keyword>
<dbReference type="OrthoDB" id="3066463at2759"/>
<feature type="transmembrane region" description="Helical" evidence="1">
    <location>
        <begin position="121"/>
        <end position="142"/>
    </location>
</feature>
<feature type="transmembrane region" description="Helical" evidence="1">
    <location>
        <begin position="162"/>
        <end position="182"/>
    </location>
</feature>
<keyword evidence="1" id="KW-0812">Transmembrane</keyword>
<protein>
    <recommendedName>
        <fullName evidence="2">DUF6533 domain-containing protein</fullName>
    </recommendedName>
</protein>
<feature type="transmembrane region" description="Helical" evidence="1">
    <location>
        <begin position="203"/>
        <end position="222"/>
    </location>
</feature>
<gene>
    <name evidence="3" type="ORF">P691DRAFT_576176</name>
</gene>
<feature type="transmembrane region" description="Helical" evidence="1">
    <location>
        <begin position="53"/>
        <end position="70"/>
    </location>
</feature>
<feature type="transmembrane region" description="Helical" evidence="1">
    <location>
        <begin position="234"/>
        <end position="251"/>
    </location>
</feature>
<comment type="caution">
    <text evidence="3">The sequence shown here is derived from an EMBL/GenBank/DDBJ whole genome shotgun (WGS) entry which is preliminary data.</text>
</comment>
<name>A0A9P5XD20_9AGAR</name>
<organism evidence="3 4">
    <name type="scientific">Macrolepiota fuliginosa MF-IS2</name>
    <dbReference type="NCBI Taxonomy" id="1400762"/>
    <lineage>
        <taxon>Eukaryota</taxon>
        <taxon>Fungi</taxon>
        <taxon>Dikarya</taxon>
        <taxon>Basidiomycota</taxon>
        <taxon>Agaricomycotina</taxon>
        <taxon>Agaricomycetes</taxon>
        <taxon>Agaricomycetidae</taxon>
        <taxon>Agaricales</taxon>
        <taxon>Agaricineae</taxon>
        <taxon>Agaricaceae</taxon>
        <taxon>Macrolepiota</taxon>
    </lineage>
</organism>
<feature type="domain" description="DUF6533" evidence="2">
    <location>
        <begin position="18"/>
        <end position="62"/>
    </location>
</feature>
<sequence>MPMISQPTYSLQGMENTRVASLAFLIYEICITLDQEIEFIWTQPNKCWVKWQYLFTRYFALFALIANRSIEMRVTMLTESLPSPLREWFSCQVIIGGALMLSVELVLMTRVYALYKHSSSIVYIFGGLLVCEITSAVVGVVLNYPKTNLDSDVVLQSGPHSFIYFGITAIISQVVVLLLTILKYKTAKSELRKSPIATLVVRDGTIAFTVILFVTAWTLLSAITDLCPPISDSWFLAVVSCAGCRLVINLLQSSSDMIAAEGVLSSVQLTTSPGDISTVFC</sequence>
<accession>A0A9P5XD20</accession>
<proteinExistence type="predicted"/>